<dbReference type="InterPro" id="IPR015424">
    <property type="entry name" value="PyrdxlP-dep_Trfase"/>
</dbReference>
<accession>A0ABP4T5Q3</accession>
<dbReference type="PANTHER" id="PTHR11808">
    <property type="entry name" value="TRANS-SULFURATION ENZYME FAMILY MEMBER"/>
    <property type="match status" value="1"/>
</dbReference>
<comment type="cofactor">
    <cofactor evidence="1 4">
        <name>pyridoxal 5'-phosphate</name>
        <dbReference type="ChEBI" id="CHEBI:597326"/>
    </cofactor>
</comment>
<keyword evidence="6" id="KW-1185">Reference proteome</keyword>
<evidence type="ECO:0000256" key="1">
    <source>
        <dbReference type="ARBA" id="ARBA00001933"/>
    </source>
</evidence>
<gene>
    <name evidence="5" type="ORF">GCM10009765_34870</name>
</gene>
<dbReference type="InterPro" id="IPR015421">
    <property type="entry name" value="PyrdxlP-dep_Trfase_major"/>
</dbReference>
<dbReference type="EMBL" id="BAAANY010000010">
    <property type="protein sequence ID" value="GAA1682724.1"/>
    <property type="molecule type" value="Genomic_DNA"/>
</dbReference>
<evidence type="ECO:0000256" key="3">
    <source>
        <dbReference type="ARBA" id="ARBA00023167"/>
    </source>
</evidence>
<reference evidence="6" key="1">
    <citation type="journal article" date="2019" name="Int. J. Syst. Evol. Microbiol.">
        <title>The Global Catalogue of Microorganisms (GCM) 10K type strain sequencing project: providing services to taxonomists for standard genome sequencing and annotation.</title>
        <authorList>
            <consortium name="The Broad Institute Genomics Platform"/>
            <consortium name="The Broad Institute Genome Sequencing Center for Infectious Disease"/>
            <person name="Wu L."/>
            <person name="Ma J."/>
        </authorList>
    </citation>
    <scope>NUCLEOTIDE SEQUENCE [LARGE SCALE GENOMIC DNA]</scope>
    <source>
        <strain evidence="6">JCM 14718</strain>
    </source>
</reference>
<keyword evidence="3" id="KW-0028">Amino-acid biosynthesis</keyword>
<name>A0ABP4T5Q3_9ACTN</name>
<comment type="similarity">
    <text evidence="4">Belongs to the trans-sulfuration enzymes family.</text>
</comment>
<proteinExistence type="inferred from homology"/>
<dbReference type="SUPFAM" id="SSF53383">
    <property type="entry name" value="PLP-dependent transferases"/>
    <property type="match status" value="1"/>
</dbReference>
<keyword evidence="3" id="KW-0486">Methionine biosynthesis</keyword>
<organism evidence="5 6">
    <name type="scientific">Fodinicola feengrottensis</name>
    <dbReference type="NCBI Taxonomy" id="435914"/>
    <lineage>
        <taxon>Bacteria</taxon>
        <taxon>Bacillati</taxon>
        <taxon>Actinomycetota</taxon>
        <taxon>Actinomycetes</taxon>
        <taxon>Mycobacteriales</taxon>
        <taxon>Fodinicola</taxon>
    </lineage>
</organism>
<comment type="caution">
    <text evidence="5">The sequence shown here is derived from an EMBL/GenBank/DDBJ whole genome shotgun (WGS) entry which is preliminary data.</text>
</comment>
<evidence type="ECO:0000313" key="5">
    <source>
        <dbReference type="EMBL" id="GAA1682724.1"/>
    </source>
</evidence>
<dbReference type="Gene3D" id="3.90.1150.10">
    <property type="entry name" value="Aspartate Aminotransferase, domain 1"/>
    <property type="match status" value="1"/>
</dbReference>
<dbReference type="NCBIfam" id="NF005758">
    <property type="entry name" value="PRK07582.1"/>
    <property type="match status" value="1"/>
</dbReference>
<dbReference type="Gene3D" id="3.40.640.10">
    <property type="entry name" value="Type I PLP-dependent aspartate aminotransferase-like (Major domain)"/>
    <property type="match status" value="1"/>
</dbReference>
<keyword evidence="2 4" id="KW-0663">Pyridoxal phosphate</keyword>
<dbReference type="InterPro" id="IPR015422">
    <property type="entry name" value="PyrdxlP-dep_Trfase_small"/>
</dbReference>
<dbReference type="Proteomes" id="UP001500618">
    <property type="component" value="Unassembled WGS sequence"/>
</dbReference>
<dbReference type="PIRSF" id="PIRSF001434">
    <property type="entry name" value="CGS"/>
    <property type="match status" value="1"/>
</dbReference>
<protein>
    <submittedName>
        <fullName evidence="5">Cystathionine gamma-lyase</fullName>
    </submittedName>
</protein>
<evidence type="ECO:0000313" key="6">
    <source>
        <dbReference type="Proteomes" id="UP001500618"/>
    </source>
</evidence>
<dbReference type="PANTHER" id="PTHR11808:SF85">
    <property type="entry name" value="CYSTATHIONINE GAMMA-LYASE-RELATED"/>
    <property type="match status" value="1"/>
</dbReference>
<dbReference type="RefSeq" id="WP_344311297.1">
    <property type="nucleotide sequence ID" value="NZ_BAAANY010000010.1"/>
</dbReference>
<dbReference type="Pfam" id="PF01053">
    <property type="entry name" value="Cys_Met_Meta_PP"/>
    <property type="match status" value="1"/>
</dbReference>
<dbReference type="InterPro" id="IPR000277">
    <property type="entry name" value="Cys/Met-Metab_PyrdxlP-dep_enz"/>
</dbReference>
<evidence type="ECO:0000256" key="2">
    <source>
        <dbReference type="ARBA" id="ARBA00022898"/>
    </source>
</evidence>
<evidence type="ECO:0000256" key="4">
    <source>
        <dbReference type="RuleBase" id="RU362118"/>
    </source>
</evidence>
<sequence>MISVDGTAPDSTWGDGTRVVTGGASPAEPGQPLIPSPVFAAPFHLGDQPVGTADGYARISHPSIRAYERALAGLDGGPVVAFPTGMAAISALLLDFLRPGEVLVLPSDGYYTTRTLAANHLAPRGVEVREVPTAGDYLSALAGAALVLLETPSNPGLDVCDIAEIAAAAHREGALVAVDNTTATPLGQLPLALGADFAVYSDTKAIAGHSDLLLGHVACATQDLADRLSLWRRLAGAMPGPFEVWLAHRSLGTLDLRLGRQAQNALALIPVLSETPGVTGLRYPGWPADPAYELASRQMRRHGGVLSFALPSAAAVARFVAASHLVAAATSFGGLHSTADRRAQWGPGDAVPEGFVRFSAGCEDPADLIADVTAALEHALT</sequence>